<keyword evidence="2" id="KW-1185">Reference proteome</keyword>
<dbReference type="RefSeq" id="WP_380036150.1">
    <property type="nucleotide sequence ID" value="NZ_JBHSEH010000004.1"/>
</dbReference>
<organism evidence="1 2">
    <name type="scientific">Deinococcus navajonensis</name>
    <dbReference type="NCBI Taxonomy" id="309884"/>
    <lineage>
        <taxon>Bacteria</taxon>
        <taxon>Thermotogati</taxon>
        <taxon>Deinococcota</taxon>
        <taxon>Deinococci</taxon>
        <taxon>Deinococcales</taxon>
        <taxon>Deinococcaceae</taxon>
        <taxon>Deinococcus</taxon>
    </lineage>
</organism>
<dbReference type="EMBL" id="JBHSEH010000004">
    <property type="protein sequence ID" value="MFC4425107.1"/>
    <property type="molecule type" value="Genomic_DNA"/>
</dbReference>
<evidence type="ECO:0000313" key="2">
    <source>
        <dbReference type="Proteomes" id="UP001595998"/>
    </source>
</evidence>
<reference evidence="2" key="1">
    <citation type="journal article" date="2019" name="Int. J. Syst. Evol. Microbiol.">
        <title>The Global Catalogue of Microorganisms (GCM) 10K type strain sequencing project: providing services to taxonomists for standard genome sequencing and annotation.</title>
        <authorList>
            <consortium name="The Broad Institute Genomics Platform"/>
            <consortium name="The Broad Institute Genome Sequencing Center for Infectious Disease"/>
            <person name="Wu L."/>
            <person name="Ma J."/>
        </authorList>
    </citation>
    <scope>NUCLEOTIDE SEQUENCE [LARGE SCALE GENOMIC DNA]</scope>
    <source>
        <strain evidence="2">CCUG 56029</strain>
    </source>
</reference>
<protein>
    <submittedName>
        <fullName evidence="1">Uncharacterized protein</fullName>
    </submittedName>
</protein>
<name>A0ABV8XKK5_9DEIO</name>
<proteinExistence type="predicted"/>
<evidence type="ECO:0000313" key="1">
    <source>
        <dbReference type="EMBL" id="MFC4425107.1"/>
    </source>
</evidence>
<accession>A0ABV8XKK5</accession>
<gene>
    <name evidence="1" type="ORF">ACFOZ9_02710</name>
</gene>
<sequence length="65" mass="7186">MTKTYEESSQTGDFLEALRLAVERARTEHSPTDGMIDWRVAAIRGQRGGIAGLNLITVVIEVKQV</sequence>
<dbReference type="Proteomes" id="UP001595998">
    <property type="component" value="Unassembled WGS sequence"/>
</dbReference>
<comment type="caution">
    <text evidence="1">The sequence shown here is derived from an EMBL/GenBank/DDBJ whole genome shotgun (WGS) entry which is preliminary data.</text>
</comment>